<gene>
    <name evidence="1" type="ORF">O1611_g9716</name>
</gene>
<dbReference type="Proteomes" id="UP001153332">
    <property type="component" value="Unassembled WGS sequence"/>
</dbReference>
<proteinExistence type="predicted"/>
<organism evidence="1 2">
    <name type="scientific">Lasiodiplodia mahajangana</name>
    <dbReference type="NCBI Taxonomy" id="1108764"/>
    <lineage>
        <taxon>Eukaryota</taxon>
        <taxon>Fungi</taxon>
        <taxon>Dikarya</taxon>
        <taxon>Ascomycota</taxon>
        <taxon>Pezizomycotina</taxon>
        <taxon>Dothideomycetes</taxon>
        <taxon>Dothideomycetes incertae sedis</taxon>
        <taxon>Botryosphaeriales</taxon>
        <taxon>Botryosphaeriaceae</taxon>
        <taxon>Lasiodiplodia</taxon>
    </lineage>
</organism>
<accession>A0ACC2J671</accession>
<name>A0ACC2J671_9PEZI</name>
<protein>
    <submittedName>
        <fullName evidence="1">Uncharacterized protein</fullName>
    </submittedName>
</protein>
<sequence length="746" mass="81351">MASFEMSSTPLEVKNDDIVDWEGPEDPENPRNWKRAVKITHVVLISVFTLYTNLAAVMFAPGAQNLVAEFGITNTIVASLTVSIYILGYVFGPFFLASMSEIYGRLIIYHICNTIYIGFTVGCALSTDTAMFLVFRFICGWAASAPMVVGGGTVADLYETEERGKAMAMFGLGPLLGPVIGPVIGGFVTQYLGWRWTFWLVLILAGVVSILAVFLMRETFEPVLLGRKAAKLRKSTGNERLQARTYNKDLTPSQLLRRAIVRPMKMLILSPIVLLLSIYGAFMFGLTYLLFTTFPAVFEETYGFAPGISGLAYLGLGVGMIISIGLFAFLSDKLLHQPHGGTVARPELRLILMIWSSPTVPIGFFWYGWSAESHNPWIVPILGTLVIGSGAFLILLPGQLYLVDAFGTEAAASALAANTVLRSLFGTFLPLAGPSLYNTLGLGWGNSLLAFIGVAFVPVPFLFYKYGEKLRAKFPIDLEKGFTSTDFTSDSIVTGPVPVEPFIPGSANLFPKMTSRINDAAWELWEFEGFSADGETAMGVSLYRDARGLEKGGFHAEVNAIWPDGEKWGETLYFAKSTMTAEGDSPHDGPVYGVWKSVDEGEDTTRTITFSITADNASAIVCFSVPGRVTGTIELRSLGSEQNSCLPTIEEAAMLYPSVYYMFPMGPVTANADLAFTIVGDAEERKLCLRSDDGSHGGMVRGWSSKAWLQFMNDAYYMVANAGPYMLQLLRIVGSAAADHKPHVRA</sequence>
<evidence type="ECO:0000313" key="2">
    <source>
        <dbReference type="Proteomes" id="UP001153332"/>
    </source>
</evidence>
<evidence type="ECO:0000313" key="1">
    <source>
        <dbReference type="EMBL" id="KAJ8122936.1"/>
    </source>
</evidence>
<comment type="caution">
    <text evidence="1">The sequence shown here is derived from an EMBL/GenBank/DDBJ whole genome shotgun (WGS) entry which is preliminary data.</text>
</comment>
<reference evidence="1" key="1">
    <citation type="submission" date="2022-12" db="EMBL/GenBank/DDBJ databases">
        <title>Genome Sequence of Lasiodiplodia mahajangana.</title>
        <authorList>
            <person name="Buettner E."/>
        </authorList>
    </citation>
    <scope>NUCLEOTIDE SEQUENCE</scope>
    <source>
        <strain evidence="1">VT137</strain>
    </source>
</reference>
<dbReference type="EMBL" id="JAPUUL010003446">
    <property type="protein sequence ID" value="KAJ8122936.1"/>
    <property type="molecule type" value="Genomic_DNA"/>
</dbReference>
<keyword evidence="2" id="KW-1185">Reference proteome</keyword>